<feature type="region of interest" description="Disordered" evidence="6">
    <location>
        <begin position="602"/>
        <end position="672"/>
    </location>
</feature>
<protein>
    <recommendedName>
        <fullName evidence="1">non-specific serine/threonine protein kinase</fullName>
        <ecNumber evidence="1">2.7.11.1</ecNumber>
    </recommendedName>
</protein>
<evidence type="ECO:0000259" key="7">
    <source>
        <dbReference type="PROSITE" id="PS50011"/>
    </source>
</evidence>
<evidence type="ECO:0000256" key="1">
    <source>
        <dbReference type="ARBA" id="ARBA00012513"/>
    </source>
</evidence>
<keyword evidence="9" id="KW-1185">Reference proteome</keyword>
<dbReference type="PROSITE" id="PS00108">
    <property type="entry name" value="PROTEIN_KINASE_ST"/>
    <property type="match status" value="1"/>
</dbReference>
<evidence type="ECO:0000256" key="2">
    <source>
        <dbReference type="ARBA" id="ARBA00022679"/>
    </source>
</evidence>
<feature type="compositionally biased region" description="Low complexity" evidence="6">
    <location>
        <begin position="603"/>
        <end position="635"/>
    </location>
</feature>
<dbReference type="InterPro" id="IPR008271">
    <property type="entry name" value="Ser/Thr_kinase_AS"/>
</dbReference>
<dbReference type="EMBL" id="MU006097">
    <property type="protein sequence ID" value="KAF2838027.1"/>
    <property type="molecule type" value="Genomic_DNA"/>
</dbReference>
<feature type="domain" description="Protein kinase" evidence="7">
    <location>
        <begin position="203"/>
        <end position="525"/>
    </location>
</feature>
<dbReference type="CDD" id="cd00180">
    <property type="entry name" value="PKc"/>
    <property type="match status" value="1"/>
</dbReference>
<keyword evidence="5" id="KW-0067">ATP-binding</keyword>
<dbReference type="GO" id="GO:0004674">
    <property type="term" value="F:protein serine/threonine kinase activity"/>
    <property type="evidence" value="ECO:0007669"/>
    <property type="project" value="UniProtKB-EC"/>
</dbReference>
<evidence type="ECO:0000313" key="9">
    <source>
        <dbReference type="Proteomes" id="UP000799429"/>
    </source>
</evidence>
<dbReference type="EC" id="2.7.11.1" evidence="1"/>
<accession>A0A9P4SA11</accession>
<comment type="caution">
    <text evidence="8">The sequence shown here is derived from an EMBL/GenBank/DDBJ whole genome shotgun (WGS) entry which is preliminary data.</text>
</comment>
<evidence type="ECO:0000256" key="5">
    <source>
        <dbReference type="ARBA" id="ARBA00022840"/>
    </source>
</evidence>
<dbReference type="Proteomes" id="UP000799429">
    <property type="component" value="Unassembled WGS sequence"/>
</dbReference>
<dbReference type="SMART" id="SM00220">
    <property type="entry name" value="S_TKc"/>
    <property type="match status" value="1"/>
</dbReference>
<dbReference type="PANTHER" id="PTHR43671:SF13">
    <property type="entry name" value="SERINE_THREONINE-PROTEIN KINASE NEK2"/>
    <property type="match status" value="1"/>
</dbReference>
<organism evidence="8 9">
    <name type="scientific">Patellaria atrata CBS 101060</name>
    <dbReference type="NCBI Taxonomy" id="1346257"/>
    <lineage>
        <taxon>Eukaryota</taxon>
        <taxon>Fungi</taxon>
        <taxon>Dikarya</taxon>
        <taxon>Ascomycota</taxon>
        <taxon>Pezizomycotina</taxon>
        <taxon>Dothideomycetes</taxon>
        <taxon>Dothideomycetes incertae sedis</taxon>
        <taxon>Patellariales</taxon>
        <taxon>Patellariaceae</taxon>
        <taxon>Patellaria</taxon>
    </lineage>
</organism>
<feature type="compositionally biased region" description="Polar residues" evidence="6">
    <location>
        <begin position="636"/>
        <end position="664"/>
    </location>
</feature>
<proteinExistence type="predicted"/>
<dbReference type="AlphaFoldDB" id="A0A9P4SA11"/>
<dbReference type="InterPro" id="IPR000719">
    <property type="entry name" value="Prot_kinase_dom"/>
</dbReference>
<dbReference type="OrthoDB" id="310217at2759"/>
<dbReference type="InterPro" id="IPR050660">
    <property type="entry name" value="NEK_Ser/Thr_kinase"/>
</dbReference>
<feature type="compositionally biased region" description="Basic residues" evidence="6">
    <location>
        <begin position="1"/>
        <end position="12"/>
    </location>
</feature>
<evidence type="ECO:0000256" key="6">
    <source>
        <dbReference type="SAM" id="MobiDB-lite"/>
    </source>
</evidence>
<keyword evidence="4 8" id="KW-0418">Kinase</keyword>
<feature type="region of interest" description="Disordered" evidence="6">
    <location>
        <begin position="1"/>
        <end position="29"/>
    </location>
</feature>
<keyword evidence="2" id="KW-0808">Transferase</keyword>
<dbReference type="PANTHER" id="PTHR43671">
    <property type="entry name" value="SERINE/THREONINE-PROTEIN KINASE NEK"/>
    <property type="match status" value="1"/>
</dbReference>
<name>A0A9P4SA11_9PEZI</name>
<reference evidence="8" key="1">
    <citation type="journal article" date="2020" name="Stud. Mycol.">
        <title>101 Dothideomycetes genomes: a test case for predicting lifestyles and emergence of pathogens.</title>
        <authorList>
            <person name="Haridas S."/>
            <person name="Albert R."/>
            <person name="Binder M."/>
            <person name="Bloem J."/>
            <person name="Labutti K."/>
            <person name="Salamov A."/>
            <person name="Andreopoulos B."/>
            <person name="Baker S."/>
            <person name="Barry K."/>
            <person name="Bills G."/>
            <person name="Bluhm B."/>
            <person name="Cannon C."/>
            <person name="Castanera R."/>
            <person name="Culley D."/>
            <person name="Daum C."/>
            <person name="Ezra D."/>
            <person name="Gonzalez J."/>
            <person name="Henrissat B."/>
            <person name="Kuo A."/>
            <person name="Liang C."/>
            <person name="Lipzen A."/>
            <person name="Lutzoni F."/>
            <person name="Magnuson J."/>
            <person name="Mondo S."/>
            <person name="Nolan M."/>
            <person name="Ohm R."/>
            <person name="Pangilinan J."/>
            <person name="Park H.-J."/>
            <person name="Ramirez L."/>
            <person name="Alfaro M."/>
            <person name="Sun H."/>
            <person name="Tritt A."/>
            <person name="Yoshinaga Y."/>
            <person name="Zwiers L.-H."/>
            <person name="Turgeon B."/>
            <person name="Goodwin S."/>
            <person name="Spatafora J."/>
            <person name="Crous P."/>
            <person name="Grigoriev I."/>
        </authorList>
    </citation>
    <scope>NUCLEOTIDE SEQUENCE</scope>
    <source>
        <strain evidence="8">CBS 101060</strain>
    </source>
</reference>
<dbReference type="Pfam" id="PF00069">
    <property type="entry name" value="Pkinase"/>
    <property type="match status" value="1"/>
</dbReference>
<sequence>MNRHGRNTRAKRGNAPPPPFPDLGKDPLREAKKVKLAQGEGVQPAAGVQPVVGAQPAAESQVAIRPQQGARSRRAAQARPGLSRFKEVHSSWAMERPSVRNKIQANKYLSDIWQQLSDEQKSIYYNPNIDFSTREERPLRPITQPSETFLIETDAPPVANEDVFVVNEYIPKGGQNEVQLRENKKQLLDKFLGRNVQLEGHEWRGITLLGGGSYGSAGLWYRTDIHGNILDRLAVKEADYSPRKGEIPSEITIHEALQSNCSYIVRYRGSRLFRENEMYRLYLGYCPHGSLHQFGHMIGTIWEYTSTPKAIPEQYLWYLFKALAEAGKFLERGTLDQIDDWQWPQILHLDIKPDNIFLAPPDPNSNFPQYPKPVLGDFGMSRLTYDEDPANPLQFRGLGTPAYFAPEQFRLDPPYANPVKLGSHTNVYAVAATMWFLIEADDDGGRYTSPFVYRRDNEGKRQRVRLHSGNTPDDVEQLFSNTEHNENYTDELKDLVKKCLRFDPQSRPTFEEILEEIDRNLHGLVREPEVFFGGDIWKIGQNENDVNHLEEIIALVKKNVIEAYQKHEQTFQAHHGDDFERAALYAMRDPLPYLGLKYHIATRPSGGPRGSPNGNNPSSGGHSSNRPNSSGSINSDMSNRNISNSTMPNSDALNSHGHSNNLMSDNAMDSDE</sequence>
<dbReference type="Gene3D" id="1.10.510.10">
    <property type="entry name" value="Transferase(Phosphotransferase) domain 1"/>
    <property type="match status" value="1"/>
</dbReference>
<dbReference type="SUPFAM" id="SSF56112">
    <property type="entry name" value="Protein kinase-like (PK-like)"/>
    <property type="match status" value="1"/>
</dbReference>
<evidence type="ECO:0000313" key="8">
    <source>
        <dbReference type="EMBL" id="KAF2838027.1"/>
    </source>
</evidence>
<gene>
    <name evidence="8" type="ORF">M501DRAFT_1017060</name>
</gene>
<dbReference type="InterPro" id="IPR011009">
    <property type="entry name" value="Kinase-like_dom_sf"/>
</dbReference>
<dbReference type="GO" id="GO:0005524">
    <property type="term" value="F:ATP binding"/>
    <property type="evidence" value="ECO:0007669"/>
    <property type="project" value="UniProtKB-KW"/>
</dbReference>
<keyword evidence="3" id="KW-0547">Nucleotide-binding</keyword>
<dbReference type="PROSITE" id="PS50011">
    <property type="entry name" value="PROTEIN_KINASE_DOM"/>
    <property type="match status" value="1"/>
</dbReference>
<feature type="region of interest" description="Disordered" evidence="6">
    <location>
        <begin position="62"/>
        <end position="81"/>
    </location>
</feature>
<evidence type="ECO:0000256" key="4">
    <source>
        <dbReference type="ARBA" id="ARBA00022777"/>
    </source>
</evidence>
<evidence type="ECO:0000256" key="3">
    <source>
        <dbReference type="ARBA" id="ARBA00022741"/>
    </source>
</evidence>